<dbReference type="PANTHER" id="PTHR16301:SF20">
    <property type="entry name" value="IMPACT FAMILY MEMBER YIGZ"/>
    <property type="match status" value="1"/>
</dbReference>
<proteinExistence type="inferred from homology"/>
<dbReference type="InterPro" id="IPR001498">
    <property type="entry name" value="Impact_N"/>
</dbReference>
<comment type="similarity">
    <text evidence="1">Belongs to the IMPACT family.</text>
</comment>
<evidence type="ECO:0000256" key="1">
    <source>
        <dbReference type="ARBA" id="ARBA00007665"/>
    </source>
</evidence>
<keyword evidence="4" id="KW-1185">Reference proteome</keyword>
<dbReference type="EMBL" id="BAAAZT010000030">
    <property type="protein sequence ID" value="GAA3900193.1"/>
    <property type="molecule type" value="Genomic_DNA"/>
</dbReference>
<accession>A0ABP7LE68</accession>
<dbReference type="SUPFAM" id="SSF54211">
    <property type="entry name" value="Ribosomal protein S5 domain 2-like"/>
    <property type="match status" value="1"/>
</dbReference>
<evidence type="ECO:0000313" key="4">
    <source>
        <dbReference type="Proteomes" id="UP001500133"/>
    </source>
</evidence>
<dbReference type="InterPro" id="IPR020568">
    <property type="entry name" value="Ribosomal_Su5_D2-typ_SF"/>
</dbReference>
<dbReference type="Gene3D" id="3.30.230.30">
    <property type="entry name" value="Impact, N-terminal domain"/>
    <property type="match status" value="1"/>
</dbReference>
<protein>
    <submittedName>
        <fullName evidence="3">YigZ family protein</fullName>
    </submittedName>
</protein>
<organism evidence="3 4">
    <name type="scientific">Halomonas cibimaris</name>
    <dbReference type="NCBI Taxonomy" id="657012"/>
    <lineage>
        <taxon>Bacteria</taxon>
        <taxon>Pseudomonadati</taxon>
        <taxon>Pseudomonadota</taxon>
        <taxon>Gammaproteobacteria</taxon>
        <taxon>Oceanospirillales</taxon>
        <taxon>Halomonadaceae</taxon>
        <taxon>Halomonas</taxon>
    </lineage>
</organism>
<name>A0ABP7LE68_9GAMM</name>
<dbReference type="RefSeq" id="WP_344702582.1">
    <property type="nucleotide sequence ID" value="NZ_BAAAZT010000030.1"/>
</dbReference>
<feature type="domain" description="Impact N-terminal" evidence="2">
    <location>
        <begin position="22"/>
        <end position="128"/>
    </location>
</feature>
<gene>
    <name evidence="3" type="ORF">GCM10022228_08320</name>
</gene>
<comment type="caution">
    <text evidence="3">The sequence shown here is derived from an EMBL/GenBank/DDBJ whole genome shotgun (WGS) entry which is preliminary data.</text>
</comment>
<evidence type="ECO:0000313" key="3">
    <source>
        <dbReference type="EMBL" id="GAA3900193.1"/>
    </source>
</evidence>
<evidence type="ECO:0000259" key="2">
    <source>
        <dbReference type="Pfam" id="PF01205"/>
    </source>
</evidence>
<reference evidence="4" key="1">
    <citation type="journal article" date="2019" name="Int. J. Syst. Evol. Microbiol.">
        <title>The Global Catalogue of Microorganisms (GCM) 10K type strain sequencing project: providing services to taxonomists for standard genome sequencing and annotation.</title>
        <authorList>
            <consortium name="The Broad Institute Genomics Platform"/>
            <consortium name="The Broad Institute Genome Sequencing Center for Infectious Disease"/>
            <person name="Wu L."/>
            <person name="Ma J."/>
        </authorList>
    </citation>
    <scope>NUCLEOTIDE SEQUENCE [LARGE SCALE GENOMIC DNA]</scope>
    <source>
        <strain evidence="4">JCM 16914</strain>
    </source>
</reference>
<dbReference type="Proteomes" id="UP001500133">
    <property type="component" value="Unassembled WGS sequence"/>
</dbReference>
<dbReference type="InterPro" id="IPR023582">
    <property type="entry name" value="Impact"/>
</dbReference>
<sequence length="211" mass="22213">MRYLIPCPATDAPRVTEIDVEKSRFIAWLCRTPTPTDAERLLAAAQSAHPGATHHCTAFIAGAPGEQQAIGFADDGEPGGTAGRPMYQVLDGSGLGEIGCVVIRYFGGTKLGTGGLARAYAQAVSTALEGLPTREVVERDAYTLRLGFAQEAEARAWCSDNDIPVTAADYDGEGVCLTLGWPRDIAVDSTPLENRLKASVTLSAASRDATS</sequence>
<dbReference type="Pfam" id="PF01205">
    <property type="entry name" value="Impact_N"/>
    <property type="match status" value="1"/>
</dbReference>
<dbReference type="InterPro" id="IPR036956">
    <property type="entry name" value="Impact_N_sf"/>
</dbReference>
<dbReference type="PANTHER" id="PTHR16301">
    <property type="entry name" value="IMPACT-RELATED"/>
    <property type="match status" value="1"/>
</dbReference>